<accession>A0A9P5TG22</accession>
<evidence type="ECO:0000259" key="1">
    <source>
        <dbReference type="Pfam" id="PF00149"/>
    </source>
</evidence>
<keyword evidence="3" id="KW-1185">Reference proteome</keyword>
<feature type="domain" description="Calcineurin-like phosphoesterase" evidence="1">
    <location>
        <begin position="44"/>
        <end position="230"/>
    </location>
</feature>
<sequence>MDALLKRQCPSFWERFKSSPLLFLARLFYNYSPPCQPNHRHKVRIVCISDTHNSHNLQPPIPDGDVLVHAGDLTNSGTRQELDHALSWLESQTHSHKLFIAGNHDTCLSDPDIPHYISSTYPSLTYLQEASANITIRGRILRVYGSPYTPKHGSWVFQYLRVSPPLYSPSEISEREATKIWSHIPPLTDILITHGPPLGHLDLDRTGCYALLTALWHVRPKLHVFGHIHAARGVEFVRWDGAQKAFEEVCAGRVGWSGLIRLVWWTVVAWFWRRHVGEDAATIMINAASVGGFRDDQRKGAIAIEI</sequence>
<evidence type="ECO:0000313" key="2">
    <source>
        <dbReference type="EMBL" id="KAF8876688.1"/>
    </source>
</evidence>
<proteinExistence type="predicted"/>
<gene>
    <name evidence="2" type="ORF">CPB84DRAFT_1817652</name>
</gene>
<dbReference type="InterPro" id="IPR004843">
    <property type="entry name" value="Calcineurin-like_PHP"/>
</dbReference>
<name>A0A9P5TG22_GYMJU</name>
<dbReference type="EMBL" id="JADNYJ010000179">
    <property type="protein sequence ID" value="KAF8876688.1"/>
    <property type="molecule type" value="Genomic_DNA"/>
</dbReference>
<organism evidence="2 3">
    <name type="scientific">Gymnopilus junonius</name>
    <name type="common">Spectacular rustgill mushroom</name>
    <name type="synonym">Gymnopilus spectabilis subsp. junonius</name>
    <dbReference type="NCBI Taxonomy" id="109634"/>
    <lineage>
        <taxon>Eukaryota</taxon>
        <taxon>Fungi</taxon>
        <taxon>Dikarya</taxon>
        <taxon>Basidiomycota</taxon>
        <taxon>Agaricomycotina</taxon>
        <taxon>Agaricomycetes</taxon>
        <taxon>Agaricomycetidae</taxon>
        <taxon>Agaricales</taxon>
        <taxon>Agaricineae</taxon>
        <taxon>Hymenogastraceae</taxon>
        <taxon>Gymnopilus</taxon>
    </lineage>
</organism>
<dbReference type="PANTHER" id="PTHR12905:SF28">
    <property type="entry name" value="RHAMNOGALACTURONATE LYASE C-RELATED"/>
    <property type="match status" value="1"/>
</dbReference>
<protein>
    <submittedName>
        <fullName evidence="2">Metallophosphoesterase domain-containing protein 1</fullName>
    </submittedName>
</protein>
<dbReference type="Gene3D" id="3.60.21.10">
    <property type="match status" value="1"/>
</dbReference>
<evidence type="ECO:0000313" key="3">
    <source>
        <dbReference type="Proteomes" id="UP000724874"/>
    </source>
</evidence>
<dbReference type="SUPFAM" id="SSF56300">
    <property type="entry name" value="Metallo-dependent phosphatases"/>
    <property type="match status" value="1"/>
</dbReference>
<comment type="caution">
    <text evidence="2">The sequence shown here is derived from an EMBL/GenBank/DDBJ whole genome shotgun (WGS) entry which is preliminary data.</text>
</comment>
<dbReference type="CDD" id="cd07379">
    <property type="entry name" value="MPP_239FB"/>
    <property type="match status" value="1"/>
</dbReference>
<dbReference type="OrthoDB" id="630188at2759"/>
<dbReference type="Pfam" id="PF00149">
    <property type="entry name" value="Metallophos"/>
    <property type="match status" value="1"/>
</dbReference>
<dbReference type="InterPro" id="IPR029052">
    <property type="entry name" value="Metallo-depent_PP-like"/>
</dbReference>
<dbReference type="AlphaFoldDB" id="A0A9P5TG22"/>
<dbReference type="InterPro" id="IPR051693">
    <property type="entry name" value="UPF0046_metallophosphoest"/>
</dbReference>
<dbReference type="GO" id="GO:0016787">
    <property type="term" value="F:hydrolase activity"/>
    <property type="evidence" value="ECO:0007669"/>
    <property type="project" value="InterPro"/>
</dbReference>
<reference evidence="2" key="1">
    <citation type="submission" date="2020-11" db="EMBL/GenBank/DDBJ databases">
        <authorList>
            <consortium name="DOE Joint Genome Institute"/>
            <person name="Ahrendt S."/>
            <person name="Riley R."/>
            <person name="Andreopoulos W."/>
            <person name="LaButti K."/>
            <person name="Pangilinan J."/>
            <person name="Ruiz-duenas F.J."/>
            <person name="Barrasa J.M."/>
            <person name="Sanchez-Garcia M."/>
            <person name="Camarero S."/>
            <person name="Miyauchi S."/>
            <person name="Serrano A."/>
            <person name="Linde D."/>
            <person name="Babiker R."/>
            <person name="Drula E."/>
            <person name="Ayuso-Fernandez I."/>
            <person name="Pacheco R."/>
            <person name="Padilla G."/>
            <person name="Ferreira P."/>
            <person name="Barriuso J."/>
            <person name="Kellner H."/>
            <person name="Castanera R."/>
            <person name="Alfaro M."/>
            <person name="Ramirez L."/>
            <person name="Pisabarro A.G."/>
            <person name="Kuo A."/>
            <person name="Tritt A."/>
            <person name="Lipzen A."/>
            <person name="He G."/>
            <person name="Yan M."/>
            <person name="Ng V."/>
            <person name="Cullen D."/>
            <person name="Martin F."/>
            <person name="Rosso M.-N."/>
            <person name="Henrissat B."/>
            <person name="Hibbett D."/>
            <person name="Martinez A.T."/>
            <person name="Grigoriev I.V."/>
        </authorList>
    </citation>
    <scope>NUCLEOTIDE SEQUENCE</scope>
    <source>
        <strain evidence="2">AH 44721</strain>
    </source>
</reference>
<dbReference type="PANTHER" id="PTHR12905">
    <property type="entry name" value="METALLOPHOSPHOESTERASE"/>
    <property type="match status" value="1"/>
</dbReference>
<dbReference type="Proteomes" id="UP000724874">
    <property type="component" value="Unassembled WGS sequence"/>
</dbReference>